<name>A0AAV0ZPM9_VICFA</name>
<feature type="compositionally biased region" description="Polar residues" evidence="1">
    <location>
        <begin position="707"/>
        <end position="718"/>
    </location>
</feature>
<dbReference type="Pfam" id="PF10539">
    <property type="entry name" value="Dev_Cell_Death"/>
    <property type="match status" value="1"/>
</dbReference>
<gene>
    <name evidence="3" type="ORF">VFH_II155760</name>
</gene>
<dbReference type="InterPro" id="IPR013989">
    <property type="entry name" value="Dev_and_cell_death_domain"/>
</dbReference>
<evidence type="ECO:0000259" key="2">
    <source>
        <dbReference type="SMART" id="SM00767"/>
    </source>
</evidence>
<keyword evidence="4" id="KW-1185">Reference proteome</keyword>
<proteinExistence type="predicted"/>
<dbReference type="Proteomes" id="UP001157006">
    <property type="component" value="Chromosome 2"/>
</dbReference>
<feature type="domain" description="DCD" evidence="2">
    <location>
        <begin position="403"/>
        <end position="472"/>
    </location>
</feature>
<dbReference type="SMART" id="SM00767">
    <property type="entry name" value="DCD"/>
    <property type="match status" value="1"/>
</dbReference>
<feature type="region of interest" description="Disordered" evidence="1">
    <location>
        <begin position="114"/>
        <end position="141"/>
    </location>
</feature>
<evidence type="ECO:0000313" key="3">
    <source>
        <dbReference type="EMBL" id="CAI8599023.1"/>
    </source>
</evidence>
<dbReference type="PANTHER" id="PTHR46444">
    <property type="entry name" value="DCD (DEVELOPMENT AND CELL DEATH) DOMAIN PROTEIN-RELATED"/>
    <property type="match status" value="1"/>
</dbReference>
<accession>A0AAV0ZPM9</accession>
<evidence type="ECO:0000256" key="1">
    <source>
        <dbReference type="SAM" id="MobiDB-lite"/>
    </source>
</evidence>
<organism evidence="3 4">
    <name type="scientific">Vicia faba</name>
    <name type="common">Broad bean</name>
    <name type="synonym">Faba vulgaris</name>
    <dbReference type="NCBI Taxonomy" id="3906"/>
    <lineage>
        <taxon>Eukaryota</taxon>
        <taxon>Viridiplantae</taxon>
        <taxon>Streptophyta</taxon>
        <taxon>Embryophyta</taxon>
        <taxon>Tracheophyta</taxon>
        <taxon>Spermatophyta</taxon>
        <taxon>Magnoliopsida</taxon>
        <taxon>eudicotyledons</taxon>
        <taxon>Gunneridae</taxon>
        <taxon>Pentapetalae</taxon>
        <taxon>rosids</taxon>
        <taxon>fabids</taxon>
        <taxon>Fabales</taxon>
        <taxon>Fabaceae</taxon>
        <taxon>Papilionoideae</taxon>
        <taxon>50 kb inversion clade</taxon>
        <taxon>NPAAA clade</taxon>
        <taxon>Hologalegina</taxon>
        <taxon>IRL clade</taxon>
        <taxon>Fabeae</taxon>
        <taxon>Vicia</taxon>
    </lineage>
</organism>
<dbReference type="EMBL" id="OX451737">
    <property type="protein sequence ID" value="CAI8599023.1"/>
    <property type="molecule type" value="Genomic_DNA"/>
</dbReference>
<feature type="compositionally biased region" description="Polar residues" evidence="1">
    <location>
        <begin position="115"/>
        <end position="141"/>
    </location>
</feature>
<reference evidence="3 4" key="1">
    <citation type="submission" date="2023-01" db="EMBL/GenBank/DDBJ databases">
        <authorList>
            <person name="Kreplak J."/>
        </authorList>
    </citation>
    <scope>NUCLEOTIDE SEQUENCE [LARGE SCALE GENOMIC DNA]</scope>
</reference>
<feature type="region of interest" description="Disordered" evidence="1">
    <location>
        <begin position="707"/>
        <end position="727"/>
    </location>
</feature>
<evidence type="ECO:0000313" key="4">
    <source>
        <dbReference type="Proteomes" id="UP001157006"/>
    </source>
</evidence>
<sequence length="832" mass="92754">MDVTFFENQPYYPKVGIQGENTHPIEVVESQLLELELTEPKLTAEASKPTPEPNENATETAELTCGPEETTLENTEEIAVETAAPTTETAAPTTETAPGNNMKVYSRKNMKGIESCTTPRQNQETSKTPENGVPSGNTAPNSVNVDIDIPIALRKNVRSCTKHLIERFVSYGKLSQSYKTFVTALDNTHIPSNIHEALQNSEWAAAVTEEVQALIKNGTWEITSLPAGKKPNRYYISPDVTFFEEKFYFSPSRVDSHTTQEVFSIPYLGPSPSLVPESVLTTNISENSPLEQFQRSPIVYQRRPRVANTELKGTERRYESCPAPTNDPTTNLHEENLELPMALRTDQLSANHSIVLFILDSSSLPSLSLSEASILNTHASTLASVPPLTPLVDSSLPKLLPVLQLRPAIFYYTLLVALYGLPVSFKIYQDCWPLLENQFKHAIKENYQNHSHKFNPELNARQVRSLLEMFRALDVPTIVPRHPGLNEIHSASMLQLPPRNGVFHQTSGACLSGDSYLSRMFPTHASKLMSHRYLNGLEEPTGWSGSIATQSYPSQASRNQILALAHANTPEGAYETRTVSSHTPSLPYPQYAHENFLNPQAEFHSFLRNDSGHAQSMHNSQRAQLNVLHSQPEFYSSMMTMGRNHTQPLQHSQHQHLNVVHTRAQFHSSTVTVGSINSHDQSLQYSQQAHLNHNVLLPPHEFHSSMMTGSSYTQSLQDSPPPPGFEPPVENVSRSHAQMPWDPHSTHQNIQNPQPDYYSSATNVSSSYGQSFLGAQHTYLEAQNRQPDYGSSVNMNHTNVVMQSHATSPYVPQHVISTTYSVQGSGVDPYKR</sequence>
<dbReference type="AlphaFoldDB" id="A0AAV0ZPM9"/>
<protein>
    <recommendedName>
        <fullName evidence="2">DCD domain-containing protein</fullName>
    </recommendedName>
</protein>
<feature type="region of interest" description="Disordered" evidence="1">
    <location>
        <begin position="42"/>
        <end position="63"/>
    </location>
</feature>
<dbReference type="PANTHER" id="PTHR46444:SF19">
    <property type="entry name" value="OS02G0745600 PROTEIN"/>
    <property type="match status" value="1"/>
</dbReference>